<dbReference type="AlphaFoldDB" id="A0A430FK41"/>
<evidence type="ECO:0000313" key="2">
    <source>
        <dbReference type="Proteomes" id="UP000287533"/>
    </source>
</evidence>
<name>A0A430FK41_9BIFI</name>
<dbReference type="EMBL" id="QXGL01000003">
    <property type="protein sequence ID" value="RSX53111.1"/>
    <property type="molecule type" value="Genomic_DNA"/>
</dbReference>
<accession>A0A430FK41</accession>
<sequence>MTMWTPPENNDDGDAISIASFRWGRIIFCNKNVRSVFPPVRADWGIGGQY</sequence>
<protein>
    <submittedName>
        <fullName evidence="1">Uncharacterized protein</fullName>
    </submittedName>
</protein>
<proteinExistence type="predicted"/>
<organism evidence="1 2">
    <name type="scientific">Bifidobacterium goeldii</name>
    <dbReference type="NCBI Taxonomy" id="2306975"/>
    <lineage>
        <taxon>Bacteria</taxon>
        <taxon>Bacillati</taxon>
        <taxon>Actinomycetota</taxon>
        <taxon>Actinomycetes</taxon>
        <taxon>Bifidobacteriales</taxon>
        <taxon>Bifidobacteriaceae</taxon>
        <taxon>Bifidobacterium</taxon>
    </lineage>
</organism>
<dbReference type="Proteomes" id="UP000287533">
    <property type="component" value="Unassembled WGS sequence"/>
</dbReference>
<comment type="caution">
    <text evidence="1">The sequence shown here is derived from an EMBL/GenBank/DDBJ whole genome shotgun (WGS) entry which is preliminary data.</text>
</comment>
<reference evidence="1 2" key="1">
    <citation type="submission" date="2018-09" db="EMBL/GenBank/DDBJ databases">
        <title>Characterization of the phylogenetic diversity of five novel species belonging to the genus Bifidobacterium.</title>
        <authorList>
            <person name="Lugli G.A."/>
            <person name="Duranti S."/>
            <person name="Milani C."/>
        </authorList>
    </citation>
    <scope>NUCLEOTIDE SEQUENCE [LARGE SCALE GENOMIC DNA]</scope>
    <source>
        <strain evidence="1 2">2034B</strain>
    </source>
</reference>
<gene>
    <name evidence="1" type="ORF">D2E25_1084</name>
</gene>
<evidence type="ECO:0000313" key="1">
    <source>
        <dbReference type="EMBL" id="RSX53111.1"/>
    </source>
</evidence>
<keyword evidence="2" id="KW-1185">Reference proteome</keyword>